<evidence type="ECO:0000313" key="3">
    <source>
        <dbReference type="Proteomes" id="UP001151529"/>
    </source>
</evidence>
<feature type="region of interest" description="Disordered" evidence="1">
    <location>
        <begin position="1"/>
        <end position="21"/>
    </location>
</feature>
<accession>A0A9Q0VIV2</accession>
<name>A0A9Q0VIV2_SALVM</name>
<dbReference type="EMBL" id="JAPFFL010000001">
    <property type="protein sequence ID" value="KAJ6749469.1"/>
    <property type="molecule type" value="Genomic_DNA"/>
</dbReference>
<gene>
    <name evidence="2" type="ORF">OIU85_000142</name>
</gene>
<reference evidence="2" key="2">
    <citation type="journal article" date="2023" name="Int. J. Mol. Sci.">
        <title>De Novo Assembly and Annotation of 11 Diverse Shrub Willow (Salix) Genomes Reveals Novel Gene Organization in Sex-Linked Regions.</title>
        <authorList>
            <person name="Hyden B."/>
            <person name="Feng K."/>
            <person name="Yates T.B."/>
            <person name="Jawdy S."/>
            <person name="Cereghino C."/>
            <person name="Smart L.B."/>
            <person name="Muchero W."/>
        </authorList>
    </citation>
    <scope>NUCLEOTIDE SEQUENCE [LARGE SCALE GENOMIC DNA]</scope>
    <source>
        <tissue evidence="2">Shoot tip</tissue>
    </source>
</reference>
<proteinExistence type="predicted"/>
<keyword evidence="3" id="KW-1185">Reference proteome</keyword>
<comment type="caution">
    <text evidence="2">The sequence shown here is derived from an EMBL/GenBank/DDBJ whole genome shotgun (WGS) entry which is preliminary data.</text>
</comment>
<evidence type="ECO:0000256" key="1">
    <source>
        <dbReference type="SAM" id="MobiDB-lite"/>
    </source>
</evidence>
<evidence type="ECO:0000313" key="2">
    <source>
        <dbReference type="EMBL" id="KAJ6749469.1"/>
    </source>
</evidence>
<dbReference type="AlphaFoldDB" id="A0A9Q0VIV2"/>
<organism evidence="2 3">
    <name type="scientific">Salix viminalis</name>
    <name type="common">Common osier</name>
    <name type="synonym">Basket willow</name>
    <dbReference type="NCBI Taxonomy" id="40686"/>
    <lineage>
        <taxon>Eukaryota</taxon>
        <taxon>Viridiplantae</taxon>
        <taxon>Streptophyta</taxon>
        <taxon>Embryophyta</taxon>
        <taxon>Tracheophyta</taxon>
        <taxon>Spermatophyta</taxon>
        <taxon>Magnoliopsida</taxon>
        <taxon>eudicotyledons</taxon>
        <taxon>Gunneridae</taxon>
        <taxon>Pentapetalae</taxon>
        <taxon>rosids</taxon>
        <taxon>fabids</taxon>
        <taxon>Malpighiales</taxon>
        <taxon>Salicaceae</taxon>
        <taxon>Saliceae</taxon>
        <taxon>Salix</taxon>
    </lineage>
</organism>
<protein>
    <submittedName>
        <fullName evidence="2">Uncharacterized protein</fullName>
    </submittedName>
</protein>
<dbReference type="Proteomes" id="UP001151529">
    <property type="component" value="Chromosome 16"/>
</dbReference>
<sequence length="104" mass="11210">MTPTFAVPEHESMMSAGGLGPDCLISPSDRPSKKLSTALLAAEFLDFMMLKGRASAVSMKKREFTIKRMTKKLRGLAMAAMISNVGDEADALLKKEVCEIMGNG</sequence>
<reference evidence="2" key="1">
    <citation type="submission" date="2022-11" db="EMBL/GenBank/DDBJ databases">
        <authorList>
            <person name="Hyden B.L."/>
            <person name="Feng K."/>
            <person name="Yates T."/>
            <person name="Jawdy S."/>
            <person name="Smart L.B."/>
            <person name="Muchero W."/>
        </authorList>
    </citation>
    <scope>NUCLEOTIDE SEQUENCE</scope>
    <source>
        <tissue evidence="2">Shoot tip</tissue>
    </source>
</reference>